<evidence type="ECO:0000313" key="3">
    <source>
        <dbReference type="Proteomes" id="UP001359559"/>
    </source>
</evidence>
<organism evidence="2 3">
    <name type="scientific">Clitoria ternatea</name>
    <name type="common">Butterfly pea</name>
    <dbReference type="NCBI Taxonomy" id="43366"/>
    <lineage>
        <taxon>Eukaryota</taxon>
        <taxon>Viridiplantae</taxon>
        <taxon>Streptophyta</taxon>
        <taxon>Embryophyta</taxon>
        <taxon>Tracheophyta</taxon>
        <taxon>Spermatophyta</taxon>
        <taxon>Magnoliopsida</taxon>
        <taxon>eudicotyledons</taxon>
        <taxon>Gunneridae</taxon>
        <taxon>Pentapetalae</taxon>
        <taxon>rosids</taxon>
        <taxon>fabids</taxon>
        <taxon>Fabales</taxon>
        <taxon>Fabaceae</taxon>
        <taxon>Papilionoideae</taxon>
        <taxon>50 kb inversion clade</taxon>
        <taxon>NPAAA clade</taxon>
        <taxon>indigoferoid/millettioid clade</taxon>
        <taxon>Phaseoleae</taxon>
        <taxon>Clitoria</taxon>
    </lineage>
</organism>
<dbReference type="InterPro" id="IPR056592">
    <property type="entry name" value="Beta-prop_At3g26010-like"/>
</dbReference>
<evidence type="ECO:0000313" key="2">
    <source>
        <dbReference type="EMBL" id="KAK7264812.1"/>
    </source>
</evidence>
<sequence>MMDNNLSDDILLEIWSRVPCKIAVRSMSLSKRFLALISQPHFIQRSIYHHHTLMKKEDHQNQYHFNFASKHHLLILFSPSFHFSSNPQTTQNQNQLSLSFLGPPFDPNDVTTQKEDTLYTRIVSSSNGLLLCKKFEQDRVYLLCNPITKDSVNLPPFPPFTGQNRRDRVLEGFVCEPYYHVEGKKVTLSSPRFRVVRIPCFVGTLNEFLYGITRYEFDVVVFTSETGKWTRKRVSCQKGFTQINIWVPGVAHEGKLYFMGKTSLLVYDPFNSDQQCDTIDYPTNLYQRGIPFKCYVGVCCGNIRISSVFYRSTTPNRPLSACLSVWEMGQGSLWSLVHNTYLPRLKQRDCLRPELGPVDLGAGMQVRAFHPYHGDVVFFQYAHRIFFGNLKTNQFDTDGYGNHGFQSLQIVPLDLPLWPTPLPSMP</sequence>
<dbReference type="Pfam" id="PF24750">
    <property type="entry name" value="b-prop_At3g26010-like"/>
    <property type="match status" value="1"/>
</dbReference>
<dbReference type="PANTHER" id="PTHR35546:SF130">
    <property type="entry name" value="EXPRESSED PROTEIN"/>
    <property type="match status" value="1"/>
</dbReference>
<dbReference type="InterPro" id="IPR036047">
    <property type="entry name" value="F-box-like_dom_sf"/>
</dbReference>
<evidence type="ECO:0000259" key="1">
    <source>
        <dbReference type="Pfam" id="PF24750"/>
    </source>
</evidence>
<reference evidence="2 3" key="1">
    <citation type="submission" date="2024-01" db="EMBL/GenBank/DDBJ databases">
        <title>The genomes of 5 underutilized Papilionoideae crops provide insights into root nodulation and disease resistance.</title>
        <authorList>
            <person name="Yuan L."/>
        </authorList>
    </citation>
    <scope>NUCLEOTIDE SEQUENCE [LARGE SCALE GENOMIC DNA]</scope>
    <source>
        <strain evidence="2">LY-2023</strain>
        <tissue evidence="2">Leaf</tissue>
    </source>
</reference>
<feature type="domain" description="F-box protein At3g26010-like beta-propeller" evidence="1">
    <location>
        <begin position="115"/>
        <end position="396"/>
    </location>
</feature>
<dbReference type="AlphaFoldDB" id="A0AAN9EW01"/>
<dbReference type="PANTHER" id="PTHR35546">
    <property type="entry name" value="F-BOX PROTEIN INTERACTION DOMAIN PROTEIN-RELATED"/>
    <property type="match status" value="1"/>
</dbReference>
<dbReference type="Proteomes" id="UP001359559">
    <property type="component" value="Unassembled WGS sequence"/>
</dbReference>
<accession>A0AAN9EW01</accession>
<protein>
    <recommendedName>
        <fullName evidence="1">F-box protein At3g26010-like beta-propeller domain-containing protein</fullName>
    </recommendedName>
</protein>
<dbReference type="SUPFAM" id="SSF81383">
    <property type="entry name" value="F-box domain"/>
    <property type="match status" value="1"/>
</dbReference>
<keyword evidence="3" id="KW-1185">Reference proteome</keyword>
<dbReference type="InterPro" id="IPR055290">
    <property type="entry name" value="At3g26010-like"/>
</dbReference>
<comment type="caution">
    <text evidence="2">The sequence shown here is derived from an EMBL/GenBank/DDBJ whole genome shotgun (WGS) entry which is preliminary data.</text>
</comment>
<gene>
    <name evidence="2" type="ORF">RJT34_32423</name>
</gene>
<dbReference type="EMBL" id="JAYKXN010000008">
    <property type="protein sequence ID" value="KAK7264812.1"/>
    <property type="molecule type" value="Genomic_DNA"/>
</dbReference>
<proteinExistence type="predicted"/>
<name>A0AAN9EW01_CLITE</name>